<keyword evidence="3" id="KW-1185">Reference proteome</keyword>
<dbReference type="EMBL" id="MLIQ01000032">
    <property type="protein sequence ID" value="OHU47709.1"/>
    <property type="molecule type" value="Genomic_DNA"/>
</dbReference>
<proteinExistence type="predicted"/>
<dbReference type="InterPro" id="IPR023393">
    <property type="entry name" value="START-like_dom_sf"/>
</dbReference>
<gene>
    <name evidence="1" type="ORF">BKG82_25535</name>
    <name evidence="2" type="ORF">BKG84_19360</name>
</gene>
<dbReference type="HOGENOM" id="CLU_128155_0_0_11"/>
<protein>
    <recommendedName>
        <fullName evidence="5">Polyketide cyclase / dehydrase and lipid transport</fullName>
    </recommendedName>
</protein>
<evidence type="ECO:0000313" key="3">
    <source>
        <dbReference type="Proteomes" id="UP000179441"/>
    </source>
</evidence>
<dbReference type="EMBL" id="MLIS01000001">
    <property type="protein sequence ID" value="OHU80224.1"/>
    <property type="molecule type" value="Genomic_DNA"/>
</dbReference>
<dbReference type="Gene3D" id="3.30.530.20">
    <property type="match status" value="1"/>
</dbReference>
<dbReference type="Proteomes" id="UP000180043">
    <property type="component" value="Unassembled WGS sequence"/>
</dbReference>
<evidence type="ECO:0000313" key="4">
    <source>
        <dbReference type="Proteomes" id="UP000180043"/>
    </source>
</evidence>
<comment type="caution">
    <text evidence="1">The sequence shown here is derived from an EMBL/GenBank/DDBJ whole genome shotgun (WGS) entry which is preliminary data.</text>
</comment>
<evidence type="ECO:0000313" key="2">
    <source>
        <dbReference type="EMBL" id="OHU80224.1"/>
    </source>
</evidence>
<evidence type="ECO:0000313" key="1">
    <source>
        <dbReference type="EMBL" id="OHU47709.1"/>
    </source>
</evidence>
<name>A0A0E3XTZ2_MYCCH</name>
<sequence>MRTVYLETELPTDADRVWSAMRYAGTFLYLCRGLFGIPALTGRTDPMRVGEIGTAWLWGLHLIPLYRHTIHVIEVDEKTRTVRTNERGGILRTWNHTLHVQPLGDGRCRYSDSIDIDAGPLTGLAARGATAIFRYRQRRWHKLVDKHLLPEGPAYTRV</sequence>
<dbReference type="SUPFAM" id="SSF55961">
    <property type="entry name" value="Bet v1-like"/>
    <property type="match status" value="1"/>
</dbReference>
<dbReference type="PATRIC" id="fig|1774.35.peg.3283"/>
<dbReference type="Proteomes" id="UP000179441">
    <property type="component" value="Unassembled WGS sequence"/>
</dbReference>
<dbReference type="OrthoDB" id="4742762at2"/>
<dbReference type="GeneID" id="31680883"/>
<reference evidence="3 4" key="1">
    <citation type="submission" date="2016-10" db="EMBL/GenBank/DDBJ databases">
        <title>Evaluation of Human, Veterinary and Environmental Mycobacterium chelonae Isolates by Core Genome Phylogenomic Analysis, Targeted Gene Comparison, and Anti-microbial Susceptibility Patterns: A Tale of Mistaken Identities.</title>
        <authorList>
            <person name="Fogelson S.B."/>
            <person name="Camus A.C."/>
            <person name="Lorenz W."/>
            <person name="Vasireddy R."/>
            <person name="Vasireddy S."/>
            <person name="Smith T."/>
            <person name="Brown-Elliott B.A."/>
            <person name="Wallace R.J.Jr."/>
            <person name="Hasan N.A."/>
            <person name="Reischl U."/>
            <person name="Sanchez S."/>
        </authorList>
    </citation>
    <scope>NUCLEOTIDE SEQUENCE [LARGE SCALE GENOMIC DNA]</scope>
    <source>
        <strain evidence="1 4">15515</strain>
        <strain evidence="2 3">15518</strain>
    </source>
</reference>
<evidence type="ECO:0008006" key="5">
    <source>
        <dbReference type="Google" id="ProtNLM"/>
    </source>
</evidence>
<dbReference type="AlphaFoldDB" id="A0A0E3XTZ2"/>
<dbReference type="RefSeq" id="WP_046255919.1">
    <property type="nucleotide sequence ID" value="NZ_CP010946.1"/>
</dbReference>
<accession>A0A0E3XTZ2</accession>
<organism evidence="1 4">
    <name type="scientific">Mycobacteroides chelonae</name>
    <name type="common">Mycobacterium chelonae</name>
    <dbReference type="NCBI Taxonomy" id="1774"/>
    <lineage>
        <taxon>Bacteria</taxon>
        <taxon>Bacillati</taxon>
        <taxon>Actinomycetota</taxon>
        <taxon>Actinomycetes</taxon>
        <taxon>Mycobacteriales</taxon>
        <taxon>Mycobacteriaceae</taxon>
        <taxon>Mycobacteroides</taxon>
    </lineage>
</organism>